<reference evidence="2 3" key="2">
    <citation type="submission" date="2010-03" db="EMBL/GenBank/DDBJ databases">
        <authorList>
            <person name="Pajon A."/>
        </authorList>
    </citation>
    <scope>NUCLEOTIDE SEQUENCE [LARGE SCALE GENOMIC DNA]</scope>
    <source>
        <strain evidence="2 3">SGP1</strain>
    </source>
</reference>
<keyword evidence="1" id="KW-0812">Transmembrane</keyword>
<reference evidence="3" key="1">
    <citation type="submission" date="2010-03" db="EMBL/GenBank/DDBJ databases">
        <title>The genome sequence of Synergistetes sp. SGP1.</title>
        <authorList>
            <consortium name="metaHIT consortium -- http://www.metahit.eu/"/>
            <person name="Pajon A."/>
            <person name="Turner K."/>
            <person name="Parkhill J."/>
            <person name="Wade W."/>
            <person name="Vartoukian S."/>
        </authorList>
    </citation>
    <scope>NUCLEOTIDE SEQUENCE [LARGE SCALE GENOMIC DNA]</scope>
    <source>
        <strain evidence="3">SGP1</strain>
    </source>
</reference>
<evidence type="ECO:0000313" key="3">
    <source>
        <dbReference type="Proteomes" id="UP000008957"/>
    </source>
</evidence>
<evidence type="ECO:0000256" key="1">
    <source>
        <dbReference type="SAM" id="Phobius"/>
    </source>
</evidence>
<dbReference type="AlphaFoldDB" id="A0AB94IY23"/>
<sequence>MNFREALKDTPNLMSLDCFQQRSLRCVSKGSLAVNCAVSFPFTFIMPLLL</sequence>
<protein>
    <submittedName>
        <fullName evidence="2">Uncharacterized protein</fullName>
    </submittedName>
</protein>
<accession>A0AB94IY23</accession>
<gene>
    <name evidence="2" type="ORF">SY1_17230</name>
</gene>
<dbReference type="EMBL" id="FP929056">
    <property type="protein sequence ID" value="CBL28651.1"/>
    <property type="molecule type" value="Genomic_DNA"/>
</dbReference>
<name>A0AB94IY23_9BACT</name>
<feature type="transmembrane region" description="Helical" evidence="1">
    <location>
        <begin position="32"/>
        <end position="49"/>
    </location>
</feature>
<dbReference type="KEGG" id="sbr:SY1_17230"/>
<dbReference type="Proteomes" id="UP000008957">
    <property type="component" value="Chromosome"/>
</dbReference>
<keyword evidence="1" id="KW-0472">Membrane</keyword>
<keyword evidence="1" id="KW-1133">Transmembrane helix</keyword>
<keyword evidence="3" id="KW-1185">Reference proteome</keyword>
<evidence type="ECO:0000313" key="2">
    <source>
        <dbReference type="EMBL" id="CBL28651.1"/>
    </source>
</evidence>
<proteinExistence type="predicted"/>
<organism evidence="2 3">
    <name type="scientific">Fretibacterium fastidiosum</name>
    <dbReference type="NCBI Taxonomy" id="651822"/>
    <lineage>
        <taxon>Bacteria</taxon>
        <taxon>Thermotogati</taxon>
        <taxon>Synergistota</taxon>
        <taxon>Synergistia</taxon>
        <taxon>Synergistales</taxon>
        <taxon>Aminobacteriaceae</taxon>
        <taxon>Fretibacterium</taxon>
    </lineage>
</organism>